<dbReference type="Pfam" id="PF01261">
    <property type="entry name" value="AP_endonuc_2"/>
    <property type="match status" value="1"/>
</dbReference>
<reference evidence="4" key="1">
    <citation type="submission" date="2017-04" db="EMBL/GenBank/DDBJ databases">
        <authorList>
            <person name="Varghese N."/>
            <person name="Submissions S."/>
        </authorList>
    </citation>
    <scope>NUCLEOTIDE SEQUENCE [LARGE SCALE GENOMIC DNA]</scope>
    <source>
        <strain evidence="4">DSM 12126</strain>
    </source>
</reference>
<dbReference type="OrthoDB" id="9798407at2"/>
<gene>
    <name evidence="3" type="ORF">SAMN04488524_1021</name>
</gene>
<dbReference type="PANTHER" id="PTHR12110:SF41">
    <property type="entry name" value="INOSOSE DEHYDRATASE"/>
    <property type="match status" value="1"/>
</dbReference>
<dbReference type="AlphaFoldDB" id="A0A1W1ZVS8"/>
<dbReference type="PANTHER" id="PTHR12110">
    <property type="entry name" value="HYDROXYPYRUVATE ISOMERASE"/>
    <property type="match status" value="1"/>
</dbReference>
<name>A0A1W1ZVS8_9SPHI</name>
<protein>
    <submittedName>
        <fullName evidence="3">Sugar phosphate isomerase/epimerase</fullName>
    </submittedName>
</protein>
<dbReference type="SUPFAM" id="SSF51658">
    <property type="entry name" value="Xylose isomerase-like"/>
    <property type="match status" value="1"/>
</dbReference>
<dbReference type="GO" id="GO:0016853">
    <property type="term" value="F:isomerase activity"/>
    <property type="evidence" value="ECO:0007669"/>
    <property type="project" value="UniProtKB-KW"/>
</dbReference>
<accession>A0A1W1ZVS8</accession>
<proteinExistence type="predicted"/>
<dbReference type="STRING" id="151894.SAMN04488524_1021"/>
<feature type="chain" id="PRO_5012144996" evidence="1">
    <location>
        <begin position="26"/>
        <end position="289"/>
    </location>
</feature>
<evidence type="ECO:0000256" key="1">
    <source>
        <dbReference type="SAM" id="SignalP"/>
    </source>
</evidence>
<feature type="domain" description="Xylose isomerase-like TIM barrel" evidence="2">
    <location>
        <begin position="55"/>
        <end position="285"/>
    </location>
</feature>
<dbReference type="EMBL" id="FWXT01000001">
    <property type="protein sequence ID" value="SMC52575.1"/>
    <property type="molecule type" value="Genomic_DNA"/>
</dbReference>
<dbReference type="InterPro" id="IPR050312">
    <property type="entry name" value="IolE/XylAMocC-like"/>
</dbReference>
<organism evidence="3 4">
    <name type="scientific">Pedobacter africanus</name>
    <dbReference type="NCBI Taxonomy" id="151894"/>
    <lineage>
        <taxon>Bacteria</taxon>
        <taxon>Pseudomonadati</taxon>
        <taxon>Bacteroidota</taxon>
        <taxon>Sphingobacteriia</taxon>
        <taxon>Sphingobacteriales</taxon>
        <taxon>Sphingobacteriaceae</taxon>
        <taxon>Pedobacter</taxon>
    </lineage>
</organism>
<sequence>MIYQLKKALLGLGLIGALVSGQAVAQKKLFPEAPGIVSYTYRNQFAKDVPGTLDMIKNNGITDIEFSNLFKQSPEDLRKMCDARGIKCSSYGVSYEDLVNKTDEVGKTAVALGAAFVRVASIPHKGAFTLDNAKQTVADFNKYGKLLKDQYGLTFIYHNHGFEFEPYQDGTLYDYLLKNTDPKYVSMELDILWAFLPGQDPAQLLAKYGNRYKALHMKDLKKGVERGSLSGTTPKDNDVILGTGQIDIPAVIKAARKAGVKHYYIEDESSSSVTQVPESIKYLNSLKKD</sequence>
<dbReference type="RefSeq" id="WP_084237300.1">
    <property type="nucleotide sequence ID" value="NZ_FWXT01000001.1"/>
</dbReference>
<feature type="signal peptide" evidence="1">
    <location>
        <begin position="1"/>
        <end position="25"/>
    </location>
</feature>
<dbReference type="InterPro" id="IPR036237">
    <property type="entry name" value="Xyl_isomerase-like_sf"/>
</dbReference>
<evidence type="ECO:0000313" key="3">
    <source>
        <dbReference type="EMBL" id="SMC52575.1"/>
    </source>
</evidence>
<keyword evidence="1" id="KW-0732">Signal</keyword>
<evidence type="ECO:0000313" key="4">
    <source>
        <dbReference type="Proteomes" id="UP000192756"/>
    </source>
</evidence>
<keyword evidence="4" id="KW-1185">Reference proteome</keyword>
<keyword evidence="3" id="KW-0413">Isomerase</keyword>
<dbReference type="InterPro" id="IPR013022">
    <property type="entry name" value="Xyl_isomerase-like_TIM-brl"/>
</dbReference>
<dbReference type="Proteomes" id="UP000192756">
    <property type="component" value="Unassembled WGS sequence"/>
</dbReference>
<dbReference type="Gene3D" id="3.20.20.150">
    <property type="entry name" value="Divalent-metal-dependent TIM barrel enzymes"/>
    <property type="match status" value="1"/>
</dbReference>
<evidence type="ECO:0000259" key="2">
    <source>
        <dbReference type="Pfam" id="PF01261"/>
    </source>
</evidence>